<proteinExistence type="predicted"/>
<evidence type="ECO:0000256" key="1">
    <source>
        <dbReference type="SAM" id="MobiDB-lite"/>
    </source>
</evidence>
<evidence type="ECO:0000313" key="4">
    <source>
        <dbReference type="Proteomes" id="UP000032680"/>
    </source>
</evidence>
<dbReference type="EMBL" id="BANB01000704">
    <property type="protein sequence ID" value="GAN78247.1"/>
    <property type="molecule type" value="Genomic_DNA"/>
</dbReference>
<accession>A0A0D6P9B7</accession>
<dbReference type="Pfam" id="PF02464">
    <property type="entry name" value="CinA"/>
    <property type="match status" value="1"/>
</dbReference>
<protein>
    <recommendedName>
        <fullName evidence="2">CinA C-terminal domain-containing protein</fullName>
    </recommendedName>
</protein>
<dbReference type="Proteomes" id="UP000032680">
    <property type="component" value="Unassembled WGS sequence"/>
</dbReference>
<reference evidence="3 4" key="1">
    <citation type="submission" date="2012-11" db="EMBL/GenBank/DDBJ databases">
        <title>Whole genome sequence of Acidisphaera rubrifaciens HS-AP3.</title>
        <authorList>
            <person name="Azuma Y."/>
            <person name="Higashiura N."/>
            <person name="Hirakawa H."/>
            <person name="Matsushita K."/>
        </authorList>
    </citation>
    <scope>NUCLEOTIDE SEQUENCE [LARGE SCALE GENOMIC DNA]</scope>
    <source>
        <strain evidence="3 4">HS-AP3</strain>
    </source>
</reference>
<dbReference type="SUPFAM" id="SSF142433">
    <property type="entry name" value="CinA-like"/>
    <property type="match status" value="1"/>
</dbReference>
<comment type="caution">
    <text evidence="3">The sequence shown here is derived from an EMBL/GenBank/DDBJ whole genome shotgun (WGS) entry which is preliminary data.</text>
</comment>
<evidence type="ECO:0000313" key="3">
    <source>
        <dbReference type="EMBL" id="GAN78247.1"/>
    </source>
</evidence>
<dbReference type="NCBIfam" id="TIGR00199">
    <property type="entry name" value="PncC_domain"/>
    <property type="match status" value="1"/>
</dbReference>
<dbReference type="InterPro" id="IPR008136">
    <property type="entry name" value="CinA_C"/>
</dbReference>
<sequence>MTGGAKAEAQAEAPGGPPDAAELRRAAERLLARCRARGVMLATAESCTGGLIAARLTEIAGSSDVVDRGFVTYSNAAKTEMLGVPAALIADHGAVSAPVAEAMARGARARSAAGVAVAVTGIAGPGGGSADKPVGLVWFGLAHAGGVMTDHVVFPGDRAAVRAATVAHAFALIDAVL</sequence>
<dbReference type="InterPro" id="IPR036653">
    <property type="entry name" value="CinA-like_C"/>
</dbReference>
<gene>
    <name evidence="3" type="ORF">Asru_0705_07</name>
</gene>
<name>A0A0D6P9B7_9PROT</name>
<dbReference type="OrthoDB" id="9801454at2"/>
<feature type="region of interest" description="Disordered" evidence="1">
    <location>
        <begin position="1"/>
        <end position="20"/>
    </location>
</feature>
<dbReference type="RefSeq" id="WP_084623799.1">
    <property type="nucleotide sequence ID" value="NZ_BANB01000704.1"/>
</dbReference>
<dbReference type="AlphaFoldDB" id="A0A0D6P9B7"/>
<dbReference type="Gene3D" id="3.90.950.20">
    <property type="entry name" value="CinA-like"/>
    <property type="match status" value="1"/>
</dbReference>
<feature type="domain" description="CinA C-terminal" evidence="2">
    <location>
        <begin position="26"/>
        <end position="175"/>
    </location>
</feature>
<keyword evidence="4" id="KW-1185">Reference proteome</keyword>
<evidence type="ECO:0000259" key="2">
    <source>
        <dbReference type="Pfam" id="PF02464"/>
    </source>
</evidence>
<organism evidence="3 4">
    <name type="scientific">Acidisphaera rubrifaciens HS-AP3</name>
    <dbReference type="NCBI Taxonomy" id="1231350"/>
    <lineage>
        <taxon>Bacteria</taxon>
        <taxon>Pseudomonadati</taxon>
        <taxon>Pseudomonadota</taxon>
        <taxon>Alphaproteobacteria</taxon>
        <taxon>Acetobacterales</taxon>
        <taxon>Acetobacteraceae</taxon>
        <taxon>Acidisphaera</taxon>
    </lineage>
</organism>